<dbReference type="eggNOG" id="KOG2629">
    <property type="taxonomic scope" value="Eukaryota"/>
</dbReference>
<feature type="compositionally biased region" description="Low complexity" evidence="11">
    <location>
        <begin position="216"/>
        <end position="229"/>
    </location>
</feature>
<keyword evidence="2 10" id="KW-0813">Transport</keyword>
<feature type="region of interest" description="Disordered" evidence="11">
    <location>
        <begin position="211"/>
        <end position="241"/>
    </location>
</feature>
<accession>A0A1I7UCU4</accession>
<evidence type="ECO:0000256" key="4">
    <source>
        <dbReference type="ARBA" id="ARBA00023010"/>
    </source>
</evidence>
<evidence type="ECO:0000256" key="1">
    <source>
        <dbReference type="ARBA" id="ARBA00005443"/>
    </source>
</evidence>
<dbReference type="GO" id="GO:0016560">
    <property type="term" value="P:protein import into peroxisome matrix, docking"/>
    <property type="evidence" value="ECO:0007669"/>
    <property type="project" value="UniProtKB-UniRule"/>
</dbReference>
<dbReference type="AlphaFoldDB" id="A0A1I7UCU4"/>
<evidence type="ECO:0000256" key="9">
    <source>
        <dbReference type="ARBA" id="ARBA00046271"/>
    </source>
</evidence>
<proteinExistence type="inferred from homology"/>
<evidence type="ECO:0000259" key="12">
    <source>
        <dbReference type="Pfam" id="PF04695"/>
    </source>
</evidence>
<keyword evidence="3 10" id="KW-0653">Protein transport</keyword>
<evidence type="ECO:0000256" key="5">
    <source>
        <dbReference type="ARBA" id="ARBA00023136"/>
    </source>
</evidence>
<comment type="subcellular location">
    <subcellularLocation>
        <location evidence="9 10">Peroxisome membrane</location>
    </subcellularLocation>
</comment>
<comment type="similarity">
    <text evidence="1 10">Belongs to the peroxin-14 family.</text>
</comment>
<keyword evidence="13" id="KW-1185">Reference proteome</keyword>
<comment type="function">
    <text evidence="10">Component of the PEX13-PEX14 docking complex, a translocon channel that specifically mediates the import of peroxisomal cargo proteins bound to PEX5 receptor. The PEX13-PEX14 docking complex forms a large import pore which can be opened to a diameter of about 9 nm. Mechanistically, PEX5 receptor along with cargo proteins associates with the PEX14 subunit of the PEX13-PEX14 docking complex in the cytosol, leading to the insertion of the receptor into the organelle membrane with the concomitant translocation of the cargo into the peroxisome matrix.</text>
</comment>
<evidence type="ECO:0000256" key="6">
    <source>
        <dbReference type="ARBA" id="ARBA00023140"/>
    </source>
</evidence>
<evidence type="ECO:0000313" key="13">
    <source>
        <dbReference type="Proteomes" id="UP000095282"/>
    </source>
</evidence>
<dbReference type="PANTHER" id="PTHR23058">
    <property type="entry name" value="PEROXISOMAL MEMBRANE PROTEIN PEX14"/>
    <property type="match status" value="1"/>
</dbReference>
<evidence type="ECO:0000313" key="14">
    <source>
        <dbReference type="WBParaSite" id="Csp11.Scaffold629.g8048.t1"/>
    </source>
</evidence>
<dbReference type="Proteomes" id="UP000095282">
    <property type="component" value="Unplaced"/>
</dbReference>
<evidence type="ECO:0000256" key="3">
    <source>
        <dbReference type="ARBA" id="ARBA00022927"/>
    </source>
</evidence>
<name>A0A1I7UCU4_9PELO</name>
<dbReference type="InterPro" id="IPR036388">
    <property type="entry name" value="WH-like_DNA-bd_sf"/>
</dbReference>
<keyword evidence="4" id="KW-0811">Translocation</keyword>
<evidence type="ECO:0000256" key="8">
    <source>
        <dbReference type="ARBA" id="ARBA00029691"/>
    </source>
</evidence>
<reference evidence="14" key="1">
    <citation type="submission" date="2016-11" db="UniProtKB">
        <authorList>
            <consortium name="WormBaseParasite"/>
        </authorList>
    </citation>
    <scope>IDENTIFICATION</scope>
</reference>
<sequence>MSDPTGTTTRVDMVEAARKFMLTPKVKETPFEEQRQFLLGKGVTEAEISEARASIPPEQLRSQIGMENGMIANGSPQMMMAPRQNGIVSFAQSAVVLGSISYAGYRFVRSYILPKFFDIPDPATEEIRQLQTQVNELQNSIKFIMDSVSQTTQQLATQQAEISRALYSVANRDADLNRVESGISTIKSLLLSQHNFAPIVAPSVTSSIPSWQQSATPTSLNSTTTPTTNMEGTSGYTTPPANFKGESLADELAVADIESME</sequence>
<organism evidence="13 14">
    <name type="scientific">Caenorhabditis tropicalis</name>
    <dbReference type="NCBI Taxonomy" id="1561998"/>
    <lineage>
        <taxon>Eukaryota</taxon>
        <taxon>Metazoa</taxon>
        <taxon>Ecdysozoa</taxon>
        <taxon>Nematoda</taxon>
        <taxon>Chromadorea</taxon>
        <taxon>Rhabditida</taxon>
        <taxon>Rhabditina</taxon>
        <taxon>Rhabditomorpha</taxon>
        <taxon>Rhabditoidea</taxon>
        <taxon>Rhabditidae</taxon>
        <taxon>Peloderinae</taxon>
        <taxon>Caenorhabditis</taxon>
    </lineage>
</organism>
<evidence type="ECO:0000256" key="2">
    <source>
        <dbReference type="ARBA" id="ARBA00022448"/>
    </source>
</evidence>
<dbReference type="Gene3D" id="1.10.10.10">
    <property type="entry name" value="Winged helix-like DNA-binding domain superfamily/Winged helix DNA-binding domain"/>
    <property type="match status" value="1"/>
</dbReference>
<evidence type="ECO:0000256" key="10">
    <source>
        <dbReference type="RuleBase" id="RU367032"/>
    </source>
</evidence>
<dbReference type="InterPro" id="IPR006785">
    <property type="entry name" value="Pex14_N"/>
</dbReference>
<dbReference type="GO" id="GO:1990429">
    <property type="term" value="C:peroxisomal importomer complex"/>
    <property type="evidence" value="ECO:0007669"/>
    <property type="project" value="TreeGrafter"/>
</dbReference>
<evidence type="ECO:0000256" key="7">
    <source>
        <dbReference type="ARBA" id="ARBA00029502"/>
    </source>
</evidence>
<keyword evidence="5 10" id="KW-0472">Membrane</keyword>
<dbReference type="GO" id="GO:0005102">
    <property type="term" value="F:signaling receptor binding"/>
    <property type="evidence" value="ECO:0007669"/>
    <property type="project" value="TreeGrafter"/>
</dbReference>
<feature type="domain" description="Peroxisome membrane anchor protein Pex14p N-terminal" evidence="12">
    <location>
        <begin position="9"/>
        <end position="51"/>
    </location>
</feature>
<dbReference type="GO" id="GO:0005778">
    <property type="term" value="C:peroxisomal membrane"/>
    <property type="evidence" value="ECO:0007669"/>
    <property type="project" value="UniProtKB-SubCell"/>
</dbReference>
<protein>
    <recommendedName>
        <fullName evidence="7 10">Peroxisomal membrane protein PEX14</fullName>
    </recommendedName>
    <alternativeName>
        <fullName evidence="8 10">Peroxin-14</fullName>
    </alternativeName>
</protein>
<feature type="compositionally biased region" description="Polar residues" evidence="11">
    <location>
        <begin position="230"/>
        <end position="240"/>
    </location>
</feature>
<dbReference type="STRING" id="1561998.A0A1I7UCU4"/>
<dbReference type="PANTHER" id="PTHR23058:SF0">
    <property type="entry name" value="PEROXISOMAL MEMBRANE PROTEIN PEX14"/>
    <property type="match status" value="1"/>
</dbReference>
<evidence type="ECO:0000256" key="11">
    <source>
        <dbReference type="SAM" id="MobiDB-lite"/>
    </source>
</evidence>
<dbReference type="Pfam" id="PF04695">
    <property type="entry name" value="Pex14_N"/>
    <property type="match status" value="1"/>
</dbReference>
<dbReference type="WBParaSite" id="Csp11.Scaffold629.g8048.t1">
    <property type="protein sequence ID" value="Csp11.Scaffold629.g8048.t1"/>
    <property type="gene ID" value="Csp11.Scaffold629.g8048"/>
</dbReference>
<keyword evidence="6 10" id="KW-0576">Peroxisome</keyword>
<dbReference type="InterPro" id="IPR025655">
    <property type="entry name" value="PEX14"/>
</dbReference>